<feature type="signal peptide" evidence="8">
    <location>
        <begin position="1"/>
        <end position="23"/>
    </location>
</feature>
<evidence type="ECO:0000256" key="1">
    <source>
        <dbReference type="ARBA" id="ARBA00002219"/>
    </source>
</evidence>
<evidence type="ECO:0000256" key="8">
    <source>
        <dbReference type="SAM" id="SignalP"/>
    </source>
</evidence>
<evidence type="ECO:0000256" key="3">
    <source>
        <dbReference type="ARBA" id="ARBA00011233"/>
    </source>
</evidence>
<organism evidence="10 11">
    <name type="scientific">Dimorphilus gyrociliatus</name>
    <dbReference type="NCBI Taxonomy" id="2664684"/>
    <lineage>
        <taxon>Eukaryota</taxon>
        <taxon>Metazoa</taxon>
        <taxon>Spiralia</taxon>
        <taxon>Lophotrochozoa</taxon>
        <taxon>Annelida</taxon>
        <taxon>Polychaeta</taxon>
        <taxon>Polychaeta incertae sedis</taxon>
        <taxon>Dinophilidae</taxon>
        <taxon>Dimorphilus</taxon>
    </lineage>
</organism>
<comment type="subunit">
    <text evidence="3">Homotrimer.</text>
</comment>
<dbReference type="GO" id="GO:0001868">
    <property type="term" value="P:regulation of complement activation, lectin pathway"/>
    <property type="evidence" value="ECO:0007669"/>
    <property type="project" value="UniProtKB-ARBA"/>
</dbReference>
<comment type="similarity">
    <text evidence="2">Belongs to the fucolectin family.</text>
</comment>
<feature type="domain" description="Fucolectin tachylectin-4 pentraxin-1" evidence="9">
    <location>
        <begin position="26"/>
        <end position="173"/>
    </location>
</feature>
<dbReference type="OrthoDB" id="6102375at2759"/>
<keyword evidence="11" id="KW-1185">Reference proteome</keyword>
<dbReference type="Gene3D" id="2.60.120.260">
    <property type="entry name" value="Galactose-binding domain-like"/>
    <property type="match status" value="1"/>
</dbReference>
<dbReference type="SMART" id="SM00607">
    <property type="entry name" value="FTP"/>
    <property type="match status" value="1"/>
</dbReference>
<dbReference type="InterPro" id="IPR008979">
    <property type="entry name" value="Galactose-bd-like_sf"/>
</dbReference>
<evidence type="ECO:0000313" key="10">
    <source>
        <dbReference type="EMBL" id="CAD5114589.1"/>
    </source>
</evidence>
<keyword evidence="5" id="KW-0430">Lectin</keyword>
<accession>A0A7I8VFX4</accession>
<keyword evidence="6" id="KW-0106">Calcium</keyword>
<dbReference type="GO" id="GO:0046872">
    <property type="term" value="F:metal ion binding"/>
    <property type="evidence" value="ECO:0007669"/>
    <property type="project" value="UniProtKB-KW"/>
</dbReference>
<comment type="caution">
    <text evidence="10">The sequence shown here is derived from an EMBL/GenBank/DDBJ whole genome shotgun (WGS) entry which is preliminary data.</text>
</comment>
<keyword evidence="4" id="KW-0479">Metal-binding</keyword>
<evidence type="ECO:0000313" key="11">
    <source>
        <dbReference type="Proteomes" id="UP000549394"/>
    </source>
</evidence>
<gene>
    <name evidence="10" type="ORF">DGYR_LOCUS3417</name>
</gene>
<evidence type="ECO:0000256" key="4">
    <source>
        <dbReference type="ARBA" id="ARBA00022723"/>
    </source>
</evidence>
<dbReference type="SUPFAM" id="SSF49785">
    <property type="entry name" value="Galactose-binding domain-like"/>
    <property type="match status" value="1"/>
</dbReference>
<dbReference type="InterPro" id="IPR051941">
    <property type="entry name" value="BG_Antigen-Binding_Lectin"/>
</dbReference>
<comment type="function">
    <text evidence="1">Acts as a defensive agent. Recognizes blood group fucosylated oligosaccharides including A, B, H and Lewis B-type antigens. Does not recognize Lewis A antigen and has low affinity for monovalent haptens.</text>
</comment>
<proteinExistence type="inferred from homology"/>
<dbReference type="Pfam" id="PF22633">
    <property type="entry name" value="F5_F8_type_C_2"/>
    <property type="match status" value="1"/>
</dbReference>
<evidence type="ECO:0000259" key="9">
    <source>
        <dbReference type="SMART" id="SM00607"/>
    </source>
</evidence>
<dbReference type="Proteomes" id="UP000549394">
    <property type="component" value="Unassembled WGS sequence"/>
</dbReference>
<protein>
    <submittedName>
        <fullName evidence="10">DgyrCDS3681</fullName>
    </submittedName>
</protein>
<reference evidence="10 11" key="1">
    <citation type="submission" date="2020-08" db="EMBL/GenBank/DDBJ databases">
        <authorList>
            <person name="Hejnol A."/>
        </authorList>
    </citation>
    <scope>NUCLEOTIDE SEQUENCE [LARGE SCALE GENOMIC DNA]</scope>
</reference>
<feature type="chain" id="PRO_5029627948" evidence="8">
    <location>
        <begin position="24"/>
        <end position="244"/>
    </location>
</feature>
<dbReference type="EMBL" id="CAJFCJ010000005">
    <property type="protein sequence ID" value="CAD5114589.1"/>
    <property type="molecule type" value="Genomic_DNA"/>
</dbReference>
<evidence type="ECO:0000256" key="2">
    <source>
        <dbReference type="ARBA" id="ARBA00010147"/>
    </source>
</evidence>
<evidence type="ECO:0000256" key="5">
    <source>
        <dbReference type="ARBA" id="ARBA00022734"/>
    </source>
</evidence>
<dbReference type="GO" id="GO:0010185">
    <property type="term" value="P:regulation of cellular defense response"/>
    <property type="evidence" value="ECO:0007669"/>
    <property type="project" value="UniProtKB-ARBA"/>
</dbReference>
<evidence type="ECO:0000256" key="6">
    <source>
        <dbReference type="ARBA" id="ARBA00022837"/>
    </source>
</evidence>
<keyword evidence="7" id="KW-1015">Disulfide bond</keyword>
<keyword evidence="8" id="KW-0732">Signal</keyword>
<dbReference type="PANTHER" id="PTHR45713:SF15">
    <property type="entry name" value="F5_8 TYPE C DOMAIN-CONTAINING PROTEIN"/>
    <property type="match status" value="1"/>
</dbReference>
<dbReference type="GO" id="GO:0042806">
    <property type="term" value="F:fucose binding"/>
    <property type="evidence" value="ECO:0007669"/>
    <property type="project" value="UniProtKB-ARBA"/>
</dbReference>
<dbReference type="InterPro" id="IPR006585">
    <property type="entry name" value="FTP1"/>
</dbReference>
<dbReference type="AlphaFoldDB" id="A0A7I8VFX4"/>
<evidence type="ECO:0000256" key="7">
    <source>
        <dbReference type="ARBA" id="ARBA00023157"/>
    </source>
</evidence>
<sequence>MKMKLKYIHWIFLYVLILQTKDSLQIKSIARNTLSYQSSRYQFFDASRANDDIIGSNAATCSHTLNDQNAWWATDLAAIYNIQEVYLLNRNSFDFRLANFKILVKYFIHQTSIGSLCFYETGTVKKPNSTNIDQYQKYECPQNTTGSFIIVEFQAKQYLTICDIIVVGEFVKESKIIHLNSKINNIFAGNVAKSEMEKLFDMNIATFIKTRLLPSHPKNPFIRLDFTDEIVCHGLVLATKLAGY</sequence>
<name>A0A7I8VFX4_9ANNE</name>
<dbReference type="PANTHER" id="PTHR45713">
    <property type="entry name" value="FTP DOMAIN-CONTAINING PROTEIN"/>
    <property type="match status" value="1"/>
</dbReference>